<accession>A0A3G8H5N2</accession>
<evidence type="ECO:0000313" key="7">
    <source>
        <dbReference type="Proteomes" id="UP000270411"/>
    </source>
</evidence>
<evidence type="ECO:0000256" key="3">
    <source>
        <dbReference type="ARBA" id="ARBA00023136"/>
    </source>
</evidence>
<feature type="transmembrane region" description="Helical" evidence="4">
    <location>
        <begin position="296"/>
        <end position="318"/>
    </location>
</feature>
<evidence type="ECO:0000256" key="4">
    <source>
        <dbReference type="SAM" id="Phobius"/>
    </source>
</evidence>
<dbReference type="PANTHER" id="PTHR23527:SF1">
    <property type="entry name" value="BLL3282 PROTEIN"/>
    <property type="match status" value="1"/>
</dbReference>
<sequence>MSPHTLCLSDGGRSLAPSHRWKVLGVGVAANASVLAAVSGLPTTAVWMRSGYQLDTAEVGLAVGAIGLGTALSELPWGLAADRWGDRPVLLAGLTATCAALLGMALWLAPAAGHLPPLAWLVVAMTVVGLVGGSVNGASGRAVMRWFREGERGLAMSIRQTAVPLGGGIGALTLPWLASTYGFAWAYGWVALLCGIAAGLTWHWLHEPPDSHAGAAAPPTHENPLRRAAVWRLVLGIGLLCVPQFAVLTFASIFLHDYAHAGLGTITATLVAIQAGAMAARIWSGRWTDRHGNRRAYLRGCTLLSAAAFLLLAAGVYASAASPALMAALPVLLALAGIAVSAWHGVGYTELAAMAGPDRAGTALGMANTAVFLGFFLTPLALPHWLALTSWPVVWATTGGLALLVWPLFRAGGVGEDLLRVMA</sequence>
<dbReference type="Pfam" id="PF07690">
    <property type="entry name" value="MFS_1"/>
    <property type="match status" value="1"/>
</dbReference>
<proteinExistence type="predicted"/>
<protein>
    <submittedName>
        <fullName evidence="6">MFS transporter</fullName>
    </submittedName>
</protein>
<dbReference type="GO" id="GO:0022857">
    <property type="term" value="F:transmembrane transporter activity"/>
    <property type="evidence" value="ECO:0007669"/>
    <property type="project" value="InterPro"/>
</dbReference>
<evidence type="ECO:0000313" key="6">
    <source>
        <dbReference type="EMBL" id="AZG15841.1"/>
    </source>
</evidence>
<feature type="transmembrane region" description="Helical" evidence="4">
    <location>
        <begin position="360"/>
        <end position="382"/>
    </location>
</feature>
<feature type="transmembrane region" description="Helical" evidence="4">
    <location>
        <begin position="261"/>
        <end position="284"/>
    </location>
</feature>
<evidence type="ECO:0000259" key="5">
    <source>
        <dbReference type="PROSITE" id="PS50850"/>
    </source>
</evidence>
<gene>
    <name evidence="6" type="ORF">EHF44_20585</name>
</gene>
<feature type="transmembrane region" description="Helical" evidence="4">
    <location>
        <begin position="23"/>
        <end position="47"/>
    </location>
</feature>
<dbReference type="InterPro" id="IPR036259">
    <property type="entry name" value="MFS_trans_sf"/>
</dbReference>
<dbReference type="OrthoDB" id="8628659at2"/>
<dbReference type="RefSeq" id="WP_124685573.1">
    <property type="nucleotide sequence ID" value="NZ_CP033970.1"/>
</dbReference>
<dbReference type="KEGG" id="cpau:EHF44_20585"/>
<dbReference type="SUPFAM" id="SSF103473">
    <property type="entry name" value="MFS general substrate transporter"/>
    <property type="match status" value="1"/>
</dbReference>
<keyword evidence="2 4" id="KW-1133">Transmembrane helix</keyword>
<dbReference type="InterPro" id="IPR020846">
    <property type="entry name" value="MFS_dom"/>
</dbReference>
<feature type="transmembrane region" description="Helical" evidence="4">
    <location>
        <begin position="118"/>
        <end position="140"/>
    </location>
</feature>
<feature type="transmembrane region" description="Helical" evidence="4">
    <location>
        <begin position="388"/>
        <end position="409"/>
    </location>
</feature>
<feature type="domain" description="Major facilitator superfamily (MFS) profile" evidence="5">
    <location>
        <begin position="20"/>
        <end position="423"/>
    </location>
</feature>
<reference evidence="7" key="1">
    <citation type="submission" date="2018-11" db="EMBL/GenBank/DDBJ databases">
        <title>FDA dAtabase for Regulatory Grade micrObial Sequences (FDA-ARGOS): Supporting development and validation of Infectious Disease Dx tests.</title>
        <authorList>
            <person name="Goldberg B."/>
            <person name="Campos J."/>
            <person name="Tallon L."/>
            <person name="Sadzewicz L."/>
            <person name="Zhao X."/>
            <person name="Vavikolanu K."/>
            <person name="Mehta A."/>
            <person name="Aluvathingal J."/>
            <person name="Nadendla S."/>
            <person name="Geyer C."/>
            <person name="Nandy P."/>
            <person name="Yan Y."/>
            <person name="Sichtig H."/>
        </authorList>
    </citation>
    <scope>NUCLEOTIDE SEQUENCE [LARGE SCALE GENOMIC DNA]</scope>
    <source>
        <strain evidence="7">FDAARGOS_614</strain>
    </source>
</reference>
<dbReference type="Proteomes" id="UP000270411">
    <property type="component" value="Chromosome 2"/>
</dbReference>
<feature type="transmembrane region" description="Helical" evidence="4">
    <location>
        <begin position="89"/>
        <end position="112"/>
    </location>
</feature>
<dbReference type="Gene3D" id="1.20.1250.20">
    <property type="entry name" value="MFS general substrate transporter like domains"/>
    <property type="match status" value="2"/>
</dbReference>
<keyword evidence="3 4" id="KW-0472">Membrane</keyword>
<feature type="transmembrane region" description="Helical" evidence="4">
    <location>
        <begin position="161"/>
        <end position="178"/>
    </location>
</feature>
<dbReference type="InterPro" id="IPR052952">
    <property type="entry name" value="MFS-Transporter"/>
</dbReference>
<dbReference type="EMBL" id="CP033970">
    <property type="protein sequence ID" value="AZG15841.1"/>
    <property type="molecule type" value="Genomic_DNA"/>
</dbReference>
<dbReference type="AlphaFoldDB" id="A0A3G8H5N2"/>
<dbReference type="PROSITE" id="PS50850">
    <property type="entry name" value="MFS"/>
    <property type="match status" value="1"/>
</dbReference>
<evidence type="ECO:0000256" key="1">
    <source>
        <dbReference type="ARBA" id="ARBA00022692"/>
    </source>
</evidence>
<organism evidence="6 7">
    <name type="scientific">Cupriavidus pauculus</name>
    <dbReference type="NCBI Taxonomy" id="82633"/>
    <lineage>
        <taxon>Bacteria</taxon>
        <taxon>Pseudomonadati</taxon>
        <taxon>Pseudomonadota</taxon>
        <taxon>Betaproteobacteria</taxon>
        <taxon>Burkholderiales</taxon>
        <taxon>Burkholderiaceae</taxon>
        <taxon>Cupriavidus</taxon>
    </lineage>
</organism>
<feature type="transmembrane region" description="Helical" evidence="4">
    <location>
        <begin position="184"/>
        <end position="205"/>
    </location>
</feature>
<keyword evidence="1 4" id="KW-0812">Transmembrane</keyword>
<feature type="transmembrane region" description="Helical" evidence="4">
    <location>
        <begin position="59"/>
        <end position="77"/>
    </location>
</feature>
<evidence type="ECO:0000256" key="2">
    <source>
        <dbReference type="ARBA" id="ARBA00022989"/>
    </source>
</evidence>
<name>A0A3G8H5N2_9BURK</name>
<feature type="transmembrane region" description="Helical" evidence="4">
    <location>
        <begin position="324"/>
        <end position="348"/>
    </location>
</feature>
<feature type="transmembrane region" description="Helical" evidence="4">
    <location>
        <begin position="233"/>
        <end position="255"/>
    </location>
</feature>
<dbReference type="PANTHER" id="PTHR23527">
    <property type="entry name" value="BLL3282 PROTEIN"/>
    <property type="match status" value="1"/>
</dbReference>
<dbReference type="InterPro" id="IPR011701">
    <property type="entry name" value="MFS"/>
</dbReference>